<dbReference type="InterPro" id="IPR006600">
    <property type="entry name" value="HTH_CenpB_DNA-bd_dom"/>
</dbReference>
<dbReference type="PANTHER" id="PTHR19303">
    <property type="entry name" value="TRANSPOSON"/>
    <property type="match status" value="1"/>
</dbReference>
<sequence length="640" mass="73553">MARKKYKTKLCSSKRRLQYTDSQLRDAINAVKKGMVMYKASKTFGIPYQTLRDKISGRTSLKIQHCGYESVLGEQIEKKLVEWLLTCTRMGFAMSVVQLLDTVQKYLNSNNIKTKFTNNRPAKGWFYAFLRRHKQLSQKRGEFLNRARGGVTEKAIRNWFTEIPKLLGENAQYLNDSMRVFNMDESGFQLSPKTNLLIGERGKNTYEESARSNKKSITTLFAVNASGTFAPSLTIFKYVRLPNRIINAAPSGWGIGKSENGWMTAKCFFEYITNVFHPFLIKEEIPLPVIIFFDGHVSHFSIELSEFCSKNGIILVALFPNATHILQPLDVAVFGPMKAKWKSFCRQWRIDHEGQEINNENVPEALNSFIIDLFMANNIKSGYKNTGIFPFDANSVDYKKIVHKLSESTVAPAPYLEENHSSVTLSAYSPITFIEKCIDFSILEQFKLADKHLGWKGDLEYLQLYHFWKRALSETYKTINLPDEIQQGNKNLSTTGNLENEKCIADMEMPDCNNAAVIELKPACFSLKIAAEIINPIESVLIWPKQPVQSSKRKVERLPSVVTSETWQLIQKTKLQEKSKIKDEKLKKKQLAADKKSKVEEERLRKKQLAMEKIKKKKVAKESENEFHLNVDKNYKIRLR</sequence>
<dbReference type="PROSITE" id="PS51253">
    <property type="entry name" value="HTH_CENPB"/>
    <property type="match status" value="1"/>
</dbReference>
<evidence type="ECO:0000313" key="6">
    <source>
        <dbReference type="RefSeq" id="XP_065672257.1"/>
    </source>
</evidence>
<dbReference type="InterPro" id="IPR007889">
    <property type="entry name" value="HTH_Psq"/>
</dbReference>
<comment type="subcellular location">
    <subcellularLocation>
        <location evidence="1">Nucleus</location>
    </subcellularLocation>
</comment>
<dbReference type="Pfam" id="PF03221">
    <property type="entry name" value="HTH_Tnp_Tc5"/>
    <property type="match status" value="1"/>
</dbReference>
<dbReference type="Proteomes" id="UP001652625">
    <property type="component" value="Chromosome 13"/>
</dbReference>
<evidence type="ECO:0000256" key="2">
    <source>
        <dbReference type="ARBA" id="ARBA00023125"/>
    </source>
</evidence>
<dbReference type="InterPro" id="IPR036397">
    <property type="entry name" value="RNaseH_sf"/>
</dbReference>
<evidence type="ECO:0000313" key="5">
    <source>
        <dbReference type="Proteomes" id="UP001652625"/>
    </source>
</evidence>
<dbReference type="Gene3D" id="1.10.10.60">
    <property type="entry name" value="Homeodomain-like"/>
    <property type="match status" value="1"/>
</dbReference>
<dbReference type="InterPro" id="IPR009057">
    <property type="entry name" value="Homeodomain-like_sf"/>
</dbReference>
<feature type="domain" description="HTH CENPB-type" evidence="4">
    <location>
        <begin position="64"/>
        <end position="139"/>
    </location>
</feature>
<organism evidence="5 6">
    <name type="scientific">Hydra vulgaris</name>
    <name type="common">Hydra</name>
    <name type="synonym">Hydra attenuata</name>
    <dbReference type="NCBI Taxonomy" id="6087"/>
    <lineage>
        <taxon>Eukaryota</taxon>
        <taxon>Metazoa</taxon>
        <taxon>Cnidaria</taxon>
        <taxon>Hydrozoa</taxon>
        <taxon>Hydroidolina</taxon>
        <taxon>Anthoathecata</taxon>
        <taxon>Aplanulata</taxon>
        <taxon>Hydridae</taxon>
        <taxon>Hydra</taxon>
    </lineage>
</organism>
<dbReference type="Pfam" id="PF03184">
    <property type="entry name" value="DDE_1"/>
    <property type="match status" value="1"/>
</dbReference>
<dbReference type="GeneID" id="136090076"/>
<evidence type="ECO:0000256" key="3">
    <source>
        <dbReference type="ARBA" id="ARBA00023242"/>
    </source>
</evidence>
<protein>
    <submittedName>
        <fullName evidence="6">Uncharacterized protein LOC136090076</fullName>
    </submittedName>
</protein>
<accession>A0ABM4DCX8</accession>
<dbReference type="PANTHER" id="PTHR19303:SF74">
    <property type="entry name" value="POGO TRANSPOSABLE ELEMENT WITH KRAB DOMAIN"/>
    <property type="match status" value="1"/>
</dbReference>
<dbReference type="SMART" id="SM00674">
    <property type="entry name" value="CENPB"/>
    <property type="match status" value="1"/>
</dbReference>
<keyword evidence="3" id="KW-0539">Nucleus</keyword>
<keyword evidence="5" id="KW-1185">Reference proteome</keyword>
<dbReference type="Pfam" id="PF05225">
    <property type="entry name" value="HTH_psq"/>
    <property type="match status" value="1"/>
</dbReference>
<dbReference type="InterPro" id="IPR004875">
    <property type="entry name" value="DDE_SF_endonuclease_dom"/>
</dbReference>
<dbReference type="SUPFAM" id="SSF46689">
    <property type="entry name" value="Homeodomain-like"/>
    <property type="match status" value="1"/>
</dbReference>
<reference evidence="6" key="1">
    <citation type="submission" date="2025-08" db="UniProtKB">
        <authorList>
            <consortium name="RefSeq"/>
        </authorList>
    </citation>
    <scope>IDENTIFICATION</scope>
</reference>
<evidence type="ECO:0000256" key="1">
    <source>
        <dbReference type="ARBA" id="ARBA00004123"/>
    </source>
</evidence>
<dbReference type="InterPro" id="IPR050863">
    <property type="entry name" value="CenT-Element_Derived"/>
</dbReference>
<proteinExistence type="predicted"/>
<dbReference type="Gene3D" id="3.30.420.10">
    <property type="entry name" value="Ribonuclease H-like superfamily/Ribonuclease H"/>
    <property type="match status" value="1"/>
</dbReference>
<gene>
    <name evidence="6" type="primary">LOC136090076</name>
</gene>
<evidence type="ECO:0000259" key="4">
    <source>
        <dbReference type="PROSITE" id="PS51253"/>
    </source>
</evidence>
<dbReference type="RefSeq" id="XP_065672257.1">
    <property type="nucleotide sequence ID" value="XM_065816185.1"/>
</dbReference>
<keyword evidence="2" id="KW-0238">DNA-binding</keyword>
<name>A0ABM4DCX8_HYDVU</name>